<feature type="transmembrane region" description="Helical" evidence="1">
    <location>
        <begin position="141"/>
        <end position="162"/>
    </location>
</feature>
<evidence type="ECO:0000313" key="2">
    <source>
        <dbReference type="EMBL" id="UTT62978.1"/>
    </source>
</evidence>
<dbReference type="Proteomes" id="UP001060039">
    <property type="component" value="Chromosome"/>
</dbReference>
<organism evidence="2 3">
    <name type="scientific">Microcella humidisoli</name>
    <dbReference type="NCBI Taxonomy" id="2963406"/>
    <lineage>
        <taxon>Bacteria</taxon>
        <taxon>Bacillati</taxon>
        <taxon>Actinomycetota</taxon>
        <taxon>Actinomycetes</taxon>
        <taxon>Micrococcales</taxon>
        <taxon>Microbacteriaceae</taxon>
        <taxon>Microcella</taxon>
    </lineage>
</organism>
<name>A0ABY5FXF2_9MICO</name>
<dbReference type="RefSeq" id="WP_255160111.1">
    <property type="nucleotide sequence ID" value="NZ_CP101497.1"/>
</dbReference>
<dbReference type="EMBL" id="CP101497">
    <property type="protein sequence ID" value="UTT62978.1"/>
    <property type="molecule type" value="Genomic_DNA"/>
</dbReference>
<accession>A0ABY5FXF2</accession>
<gene>
    <name evidence="2" type="ORF">NNL39_02405</name>
</gene>
<keyword evidence="1" id="KW-0812">Transmembrane</keyword>
<protein>
    <submittedName>
        <fullName evidence="2">Uncharacterized protein</fullName>
    </submittedName>
</protein>
<reference evidence="2" key="1">
    <citation type="submission" date="2022-07" db="EMBL/GenBank/DDBJ databases">
        <title>Taxonomic analysis of Microcella humidisoli nov. sp., isolated from riverside soil.</title>
        <authorList>
            <person name="Molina K.M."/>
            <person name="Kim S.B."/>
        </authorList>
    </citation>
    <scope>NUCLEOTIDE SEQUENCE</scope>
    <source>
        <strain evidence="2">MMS21-STM10</strain>
    </source>
</reference>
<keyword evidence="3" id="KW-1185">Reference proteome</keyword>
<keyword evidence="1" id="KW-0472">Membrane</keyword>
<keyword evidence="1" id="KW-1133">Transmembrane helix</keyword>
<evidence type="ECO:0000313" key="3">
    <source>
        <dbReference type="Proteomes" id="UP001060039"/>
    </source>
</evidence>
<feature type="transmembrane region" description="Helical" evidence="1">
    <location>
        <begin position="60"/>
        <end position="80"/>
    </location>
</feature>
<feature type="transmembrane region" description="Helical" evidence="1">
    <location>
        <begin position="103"/>
        <end position="120"/>
    </location>
</feature>
<evidence type="ECO:0000256" key="1">
    <source>
        <dbReference type="SAM" id="Phobius"/>
    </source>
</evidence>
<proteinExistence type="predicted"/>
<feature type="transmembrane region" description="Helical" evidence="1">
    <location>
        <begin position="32"/>
        <end position="53"/>
    </location>
</feature>
<sequence length="182" mass="18510">MSLGAASRTPVVLPADGGGLFDLVGGLPVHPLVVHVAVVVLPAAALALIVVMALPRVHRLVRWGVVAALAVGALAAWVAAESGEALADRVGEPEVHEELGENLPAIAGITVVLAVIWAVIAELSARASRLATTTATPPARIWLPLRIAASVVTAGMAAYTIYYTVLVGHSGAVATWFGRVGG</sequence>